<dbReference type="Proteomes" id="UP000467488">
    <property type="component" value="Chromosome"/>
</dbReference>
<reference evidence="8 9" key="1">
    <citation type="submission" date="2020-01" db="EMBL/GenBank/DDBJ databases">
        <title>Dynamics of blaIMP-6 dissemination in carbapenem resistant Enterobacteriacea isolated from regional surveillance in Osaka, Japan.</title>
        <authorList>
            <person name="Abe R."/>
            <person name="Akeda Y."/>
            <person name="Sugawara Y."/>
            <person name="Yamamoto N."/>
            <person name="Tomono K."/>
            <person name="Takeuchi D."/>
            <person name="Kawahara R."/>
            <person name="Hamada S."/>
        </authorList>
    </citation>
    <scope>NUCLEOTIDE SEQUENCE [LARGE SCALE GENOMIC DNA]</scope>
    <source>
        <strain evidence="8 9">E300</strain>
    </source>
</reference>
<dbReference type="InterPro" id="IPR027417">
    <property type="entry name" value="P-loop_NTPase"/>
</dbReference>
<evidence type="ECO:0000313" key="8">
    <source>
        <dbReference type="EMBL" id="BBU80151.1"/>
    </source>
</evidence>
<keyword evidence="4" id="KW-0413">Isomerase</keyword>
<accession>A0A8S0FGA9</accession>
<dbReference type="PROSITE" id="PS51192">
    <property type="entry name" value="HELICASE_ATP_BIND_1"/>
    <property type="match status" value="1"/>
</dbReference>
<keyword evidence="2" id="KW-0378">Hydrolase</keyword>
<dbReference type="GO" id="GO:0006281">
    <property type="term" value="P:DNA repair"/>
    <property type="evidence" value="ECO:0007669"/>
    <property type="project" value="TreeGrafter"/>
</dbReference>
<name>A0A8S0FGA9_ECOLX</name>
<dbReference type="GO" id="GO:0030894">
    <property type="term" value="C:replisome"/>
    <property type="evidence" value="ECO:0007669"/>
    <property type="project" value="TreeGrafter"/>
</dbReference>
<proteinExistence type="inferred from homology"/>
<sequence length="193" mass="21934">MMEKRERVNGAELLLQRMLSNTSATFREGQWEAIDAVVNQRRKLLVVQRTGWGKSAVYFIASKIFRDRGAGPTIIISPLLALMRNQVAAAERLGITAETLNSTNREEWQRISDKLLQGGVDCLLISPERLANQDFLETVLYPVADRIGLLVVDEAHCISDWGHDFRPDYRRILDTFAPTACEYPYSGYNRDSE</sequence>
<dbReference type="PROSITE" id="PS00690">
    <property type="entry name" value="DEAH_ATP_HELICASE"/>
    <property type="match status" value="1"/>
</dbReference>
<dbReference type="Pfam" id="PF00270">
    <property type="entry name" value="DEAD"/>
    <property type="match status" value="1"/>
</dbReference>
<dbReference type="GO" id="GO:0006310">
    <property type="term" value="P:DNA recombination"/>
    <property type="evidence" value="ECO:0007669"/>
    <property type="project" value="TreeGrafter"/>
</dbReference>
<evidence type="ECO:0000256" key="3">
    <source>
        <dbReference type="ARBA" id="ARBA00023125"/>
    </source>
</evidence>
<dbReference type="GO" id="GO:0005524">
    <property type="term" value="F:ATP binding"/>
    <property type="evidence" value="ECO:0007669"/>
    <property type="project" value="InterPro"/>
</dbReference>
<keyword evidence="3" id="KW-0238">DNA-binding</keyword>
<dbReference type="InterPro" id="IPR014001">
    <property type="entry name" value="Helicase_ATP-bd"/>
</dbReference>
<dbReference type="InterPro" id="IPR002464">
    <property type="entry name" value="DNA/RNA_helicase_DEAH_CS"/>
</dbReference>
<dbReference type="GO" id="GO:0003677">
    <property type="term" value="F:DNA binding"/>
    <property type="evidence" value="ECO:0007669"/>
    <property type="project" value="UniProtKB-KW"/>
</dbReference>
<comment type="similarity">
    <text evidence="1">Belongs to the helicase family. RecQ subfamily.</text>
</comment>
<dbReference type="SMART" id="SM00487">
    <property type="entry name" value="DEXDc"/>
    <property type="match status" value="1"/>
</dbReference>
<evidence type="ECO:0000256" key="4">
    <source>
        <dbReference type="ARBA" id="ARBA00023235"/>
    </source>
</evidence>
<dbReference type="GO" id="GO:0009378">
    <property type="term" value="F:four-way junction helicase activity"/>
    <property type="evidence" value="ECO:0007669"/>
    <property type="project" value="TreeGrafter"/>
</dbReference>
<evidence type="ECO:0000256" key="6">
    <source>
        <dbReference type="ARBA" id="ARBA00034808"/>
    </source>
</evidence>
<dbReference type="InterPro" id="IPR011545">
    <property type="entry name" value="DEAD/DEAH_box_helicase_dom"/>
</dbReference>
<feature type="domain" description="Helicase ATP-binding" evidence="7">
    <location>
        <begin position="35"/>
        <end position="173"/>
    </location>
</feature>
<gene>
    <name evidence="8" type="ORF">EIMP300_15510</name>
</gene>
<dbReference type="Gene3D" id="3.40.50.300">
    <property type="entry name" value="P-loop containing nucleotide triphosphate hydrolases"/>
    <property type="match status" value="1"/>
</dbReference>
<dbReference type="PANTHER" id="PTHR13710">
    <property type="entry name" value="DNA HELICASE RECQ FAMILY MEMBER"/>
    <property type="match status" value="1"/>
</dbReference>
<dbReference type="GO" id="GO:0043138">
    <property type="term" value="F:3'-5' DNA helicase activity"/>
    <property type="evidence" value="ECO:0007669"/>
    <property type="project" value="UniProtKB-EC"/>
</dbReference>
<dbReference type="AlphaFoldDB" id="A0A8S0FGA9"/>
<comment type="catalytic activity">
    <reaction evidence="5">
        <text>Couples ATP hydrolysis with the unwinding of duplex DNA by translocating in the 3'-5' direction.</text>
        <dbReference type="EC" id="5.6.2.4"/>
    </reaction>
</comment>
<dbReference type="EC" id="5.6.2.4" evidence="6"/>
<dbReference type="PANTHER" id="PTHR13710:SF105">
    <property type="entry name" value="ATP-DEPENDENT DNA HELICASE Q1"/>
    <property type="match status" value="1"/>
</dbReference>
<dbReference type="GO" id="GO:0005737">
    <property type="term" value="C:cytoplasm"/>
    <property type="evidence" value="ECO:0007669"/>
    <property type="project" value="TreeGrafter"/>
</dbReference>
<evidence type="ECO:0000259" key="7">
    <source>
        <dbReference type="PROSITE" id="PS51192"/>
    </source>
</evidence>
<evidence type="ECO:0000256" key="1">
    <source>
        <dbReference type="ARBA" id="ARBA00005446"/>
    </source>
</evidence>
<dbReference type="SUPFAM" id="SSF52540">
    <property type="entry name" value="P-loop containing nucleoside triphosphate hydrolases"/>
    <property type="match status" value="1"/>
</dbReference>
<evidence type="ECO:0000256" key="2">
    <source>
        <dbReference type="ARBA" id="ARBA00022801"/>
    </source>
</evidence>
<organism evidence="8 9">
    <name type="scientific">Escherichia coli</name>
    <dbReference type="NCBI Taxonomy" id="562"/>
    <lineage>
        <taxon>Bacteria</taxon>
        <taxon>Pseudomonadati</taxon>
        <taxon>Pseudomonadota</taxon>
        <taxon>Gammaproteobacteria</taxon>
        <taxon>Enterobacterales</taxon>
        <taxon>Enterobacteriaceae</taxon>
        <taxon>Escherichia</taxon>
    </lineage>
</organism>
<protein>
    <recommendedName>
        <fullName evidence="6">DNA 3'-5' helicase</fullName>
        <ecNumber evidence="6">5.6.2.4</ecNumber>
    </recommendedName>
</protein>
<dbReference type="EMBL" id="AP022360">
    <property type="protein sequence ID" value="BBU80151.1"/>
    <property type="molecule type" value="Genomic_DNA"/>
</dbReference>
<dbReference type="GO" id="GO:0016787">
    <property type="term" value="F:hydrolase activity"/>
    <property type="evidence" value="ECO:0007669"/>
    <property type="project" value="UniProtKB-KW"/>
</dbReference>
<dbReference type="GO" id="GO:0043590">
    <property type="term" value="C:bacterial nucleoid"/>
    <property type="evidence" value="ECO:0007669"/>
    <property type="project" value="TreeGrafter"/>
</dbReference>
<evidence type="ECO:0000256" key="5">
    <source>
        <dbReference type="ARBA" id="ARBA00034617"/>
    </source>
</evidence>
<evidence type="ECO:0000313" key="9">
    <source>
        <dbReference type="Proteomes" id="UP000467488"/>
    </source>
</evidence>